<dbReference type="RefSeq" id="WP_070972148.1">
    <property type="nucleotide sequence ID" value="NZ_CP017715.1"/>
</dbReference>
<feature type="chain" id="PRO_5009442050" description="diguanylate cyclase" evidence="6">
    <location>
        <begin position="23"/>
        <end position="591"/>
    </location>
</feature>
<feature type="region of interest" description="Disordered" evidence="4">
    <location>
        <begin position="571"/>
        <end position="591"/>
    </location>
</feature>
<dbReference type="GO" id="GO:0052621">
    <property type="term" value="F:diguanylate cyclase activity"/>
    <property type="evidence" value="ECO:0007669"/>
    <property type="project" value="UniProtKB-EC"/>
</dbReference>
<dbReference type="SUPFAM" id="SSF55073">
    <property type="entry name" value="Nucleotide cyclase"/>
    <property type="match status" value="1"/>
</dbReference>
<reference evidence="8 9" key="1">
    <citation type="submission" date="2016-10" db="EMBL/GenBank/DDBJ databases">
        <title>Marinobacter salinus sp. nov., a moderately halophilic bacterium isolated from a tidal flat environment.</title>
        <authorList>
            <person name="Park S.-J."/>
        </authorList>
    </citation>
    <scope>NUCLEOTIDE SEQUENCE [LARGE SCALE GENOMIC DNA]</scope>
    <source>
        <strain evidence="8 9">Hb8</strain>
    </source>
</reference>
<keyword evidence="5" id="KW-0812">Transmembrane</keyword>
<feature type="transmembrane region" description="Helical" evidence="5">
    <location>
        <begin position="376"/>
        <end position="396"/>
    </location>
</feature>
<dbReference type="InterPro" id="IPR050469">
    <property type="entry name" value="Diguanylate_Cyclase"/>
</dbReference>
<feature type="transmembrane region" description="Helical" evidence="5">
    <location>
        <begin position="291"/>
        <end position="310"/>
    </location>
</feature>
<dbReference type="InterPro" id="IPR043128">
    <property type="entry name" value="Rev_trsase/Diguanyl_cyclase"/>
</dbReference>
<dbReference type="InterPro" id="IPR011622">
    <property type="entry name" value="7TMR_DISM_rcpt_extracell_dom2"/>
</dbReference>
<dbReference type="Proteomes" id="UP000177445">
    <property type="component" value="Chromosome"/>
</dbReference>
<dbReference type="CDD" id="cd01949">
    <property type="entry name" value="GGDEF"/>
    <property type="match status" value="1"/>
</dbReference>
<feature type="transmembrane region" description="Helical" evidence="5">
    <location>
        <begin position="195"/>
        <end position="216"/>
    </location>
</feature>
<dbReference type="FunFam" id="3.30.70.270:FF:000001">
    <property type="entry name" value="Diguanylate cyclase domain protein"/>
    <property type="match status" value="1"/>
</dbReference>
<feature type="transmembrane region" description="Helical" evidence="5">
    <location>
        <begin position="261"/>
        <end position="279"/>
    </location>
</feature>
<feature type="signal peptide" evidence="6">
    <location>
        <begin position="1"/>
        <end position="22"/>
    </location>
</feature>
<dbReference type="PROSITE" id="PS50887">
    <property type="entry name" value="GGDEF"/>
    <property type="match status" value="1"/>
</dbReference>
<feature type="domain" description="GGDEF" evidence="7">
    <location>
        <begin position="443"/>
        <end position="576"/>
    </location>
</feature>
<evidence type="ECO:0000256" key="4">
    <source>
        <dbReference type="SAM" id="MobiDB-lite"/>
    </source>
</evidence>
<keyword evidence="5" id="KW-1133">Transmembrane helix</keyword>
<dbReference type="STRING" id="1874317.BKP64_15555"/>
<dbReference type="SMART" id="SM00267">
    <property type="entry name" value="GGDEF"/>
    <property type="match status" value="1"/>
</dbReference>
<dbReference type="Pfam" id="PF00990">
    <property type="entry name" value="GGDEF"/>
    <property type="match status" value="1"/>
</dbReference>
<keyword evidence="6" id="KW-0732">Signal</keyword>
<dbReference type="InterPro" id="IPR029787">
    <property type="entry name" value="Nucleotide_cyclase"/>
</dbReference>
<keyword evidence="9" id="KW-1185">Reference proteome</keyword>
<dbReference type="EC" id="2.7.7.65" evidence="2"/>
<dbReference type="PANTHER" id="PTHR45138:SF9">
    <property type="entry name" value="DIGUANYLATE CYCLASE DGCM-RELATED"/>
    <property type="match status" value="1"/>
</dbReference>
<dbReference type="Pfam" id="PF07696">
    <property type="entry name" value="7TMR-DISMED2"/>
    <property type="match status" value="1"/>
</dbReference>
<dbReference type="NCBIfam" id="TIGR00254">
    <property type="entry name" value="GGDEF"/>
    <property type="match status" value="1"/>
</dbReference>
<feature type="transmembrane region" description="Helical" evidence="5">
    <location>
        <begin position="316"/>
        <end position="335"/>
    </location>
</feature>
<dbReference type="KEGG" id="msq:BKP64_15555"/>
<dbReference type="Gene3D" id="3.30.70.270">
    <property type="match status" value="1"/>
</dbReference>
<organism evidence="8 9">
    <name type="scientific">Marinobacter salinus</name>
    <dbReference type="NCBI Taxonomy" id="1874317"/>
    <lineage>
        <taxon>Bacteria</taxon>
        <taxon>Pseudomonadati</taxon>
        <taxon>Pseudomonadota</taxon>
        <taxon>Gammaproteobacteria</taxon>
        <taxon>Pseudomonadales</taxon>
        <taxon>Marinobacteraceae</taxon>
        <taxon>Marinobacter</taxon>
    </lineage>
</organism>
<name>A0A1D9GPE2_9GAMM</name>
<dbReference type="EMBL" id="CP017715">
    <property type="protein sequence ID" value="AOY89469.1"/>
    <property type="molecule type" value="Genomic_DNA"/>
</dbReference>
<sequence length="591" mass="65654">MRPHGLFIFLLTILSLTTHALAESAPNAGFVPVIDAQTDRQDSIVDRMAFLVEQEQALSVGDVQSLIRANPDILQRPETSVLANGINSGTVWLIANVINPTDSRIVRRVSVGTGWLEQVDFFLVAEDGLLQHFVAGDRIALNERSLAKRLPSADYPFPPGETRLLLRVETADPLKVPFYFSSIATSHSREQSQTAFYSFVYGIMFALSAYTLMLFVSLRQRRYLYYSLYTGSFVAMTASYNGIAMTLLWPEAVVWQQWAPPLLMLCFTSSGLAFATNFLNTRRHRPWLHRATQTLCITYFALFGICFMLNEQGLALRLAFLVVPVFSVLMLYMGVSSWTRGNKSARYFMLGTLASAVGATITALTVTGTVTYTQVGYYAVDLGMVVDAMLLMLALADLVRKNVDARVEAERTAQIDLLTGLNNRRGFLPVAESLWSLVARNHRNIGVAMIDIDHFKSINDRHGHAVGDRILKKIADELDRSRRHGDLLARWGGEEFILLLPETDPAEAVIVAERFRNNIEQLAVSDQGKVIRCTISVGVASRHSKSVTLDEAIAAADEELYQAKIRGRNQVSSGLTSDEPESNRAASTERC</sequence>
<dbReference type="InterPro" id="IPR011623">
    <property type="entry name" value="7TMR_DISM_rcpt_extracell_dom1"/>
</dbReference>
<keyword evidence="5" id="KW-0472">Membrane</keyword>
<feature type="transmembrane region" description="Helical" evidence="5">
    <location>
        <begin position="347"/>
        <end position="370"/>
    </location>
</feature>
<accession>A0A1D9GPE2</accession>
<evidence type="ECO:0000256" key="6">
    <source>
        <dbReference type="SAM" id="SignalP"/>
    </source>
</evidence>
<evidence type="ECO:0000256" key="1">
    <source>
        <dbReference type="ARBA" id="ARBA00001946"/>
    </source>
</evidence>
<evidence type="ECO:0000256" key="2">
    <source>
        <dbReference type="ARBA" id="ARBA00012528"/>
    </source>
</evidence>
<evidence type="ECO:0000256" key="3">
    <source>
        <dbReference type="ARBA" id="ARBA00034247"/>
    </source>
</evidence>
<dbReference type="Pfam" id="PF07695">
    <property type="entry name" value="7TMR-DISM_7TM"/>
    <property type="match status" value="1"/>
</dbReference>
<evidence type="ECO:0000313" key="8">
    <source>
        <dbReference type="EMBL" id="AOY89469.1"/>
    </source>
</evidence>
<evidence type="ECO:0000259" key="7">
    <source>
        <dbReference type="PROSITE" id="PS50887"/>
    </source>
</evidence>
<protein>
    <recommendedName>
        <fullName evidence="2">diguanylate cyclase</fullName>
        <ecNumber evidence="2">2.7.7.65</ecNumber>
    </recommendedName>
</protein>
<dbReference type="InterPro" id="IPR000160">
    <property type="entry name" value="GGDEF_dom"/>
</dbReference>
<comment type="catalytic activity">
    <reaction evidence="3">
        <text>2 GTP = 3',3'-c-di-GMP + 2 diphosphate</text>
        <dbReference type="Rhea" id="RHEA:24898"/>
        <dbReference type="ChEBI" id="CHEBI:33019"/>
        <dbReference type="ChEBI" id="CHEBI:37565"/>
        <dbReference type="ChEBI" id="CHEBI:58805"/>
        <dbReference type="EC" id="2.7.7.65"/>
    </reaction>
</comment>
<dbReference type="AlphaFoldDB" id="A0A1D9GPE2"/>
<gene>
    <name evidence="8" type="ORF">BKP64_15555</name>
</gene>
<evidence type="ECO:0000313" key="9">
    <source>
        <dbReference type="Proteomes" id="UP000177445"/>
    </source>
</evidence>
<dbReference type="OrthoDB" id="5289013at2"/>
<evidence type="ECO:0000256" key="5">
    <source>
        <dbReference type="SAM" id="Phobius"/>
    </source>
</evidence>
<proteinExistence type="predicted"/>
<comment type="cofactor">
    <cofactor evidence="1">
        <name>Mg(2+)</name>
        <dbReference type="ChEBI" id="CHEBI:18420"/>
    </cofactor>
</comment>
<dbReference type="PANTHER" id="PTHR45138">
    <property type="entry name" value="REGULATORY COMPONENTS OF SENSORY TRANSDUCTION SYSTEM"/>
    <property type="match status" value="1"/>
</dbReference>
<feature type="transmembrane region" description="Helical" evidence="5">
    <location>
        <begin position="223"/>
        <end position="249"/>
    </location>
</feature>
<dbReference type="Gene3D" id="2.60.40.2380">
    <property type="match status" value="1"/>
</dbReference>